<evidence type="ECO:0000313" key="2">
    <source>
        <dbReference type="Proteomes" id="UP000185696"/>
    </source>
</evidence>
<accession>A0A7Z0WGN2</accession>
<dbReference type="Gene3D" id="2.120.10.70">
    <property type="entry name" value="Fucose-specific lectin"/>
    <property type="match status" value="1"/>
</dbReference>
<protein>
    <submittedName>
        <fullName evidence="1">Uncharacterized protein</fullName>
    </submittedName>
</protein>
<evidence type="ECO:0000313" key="1">
    <source>
        <dbReference type="EMBL" id="OLF06781.1"/>
    </source>
</evidence>
<name>A0A7Z0WGN2_9PSEU</name>
<keyword evidence="2" id="KW-1185">Reference proteome</keyword>
<reference evidence="1 2" key="1">
    <citation type="submission" date="2016-12" db="EMBL/GenBank/DDBJ databases">
        <title>The draft genome sequence of Actinophytocola xinjiangensis.</title>
        <authorList>
            <person name="Wang W."/>
            <person name="Yuan L."/>
        </authorList>
    </citation>
    <scope>NUCLEOTIDE SEQUENCE [LARGE SCALE GENOMIC DNA]</scope>
    <source>
        <strain evidence="1 2">CGMCC 4.4663</strain>
    </source>
</reference>
<comment type="caution">
    <text evidence="1">The sequence shown here is derived from an EMBL/GenBank/DDBJ whole genome shotgun (WGS) entry which is preliminary data.</text>
</comment>
<dbReference type="SUPFAM" id="SSF89372">
    <property type="entry name" value="Fucose-specific lectin"/>
    <property type="match status" value="1"/>
</dbReference>
<dbReference type="AlphaFoldDB" id="A0A7Z0WGN2"/>
<dbReference type="Proteomes" id="UP000185696">
    <property type="component" value="Unassembled WGS sequence"/>
</dbReference>
<dbReference type="EMBL" id="MSIF01000019">
    <property type="protein sequence ID" value="OLF06781.1"/>
    <property type="molecule type" value="Genomic_DNA"/>
</dbReference>
<gene>
    <name evidence="1" type="ORF">BLA60_29945</name>
</gene>
<organism evidence="1 2">
    <name type="scientific">Actinophytocola xinjiangensis</name>
    <dbReference type="NCBI Taxonomy" id="485602"/>
    <lineage>
        <taxon>Bacteria</taxon>
        <taxon>Bacillati</taxon>
        <taxon>Actinomycetota</taxon>
        <taxon>Actinomycetes</taxon>
        <taxon>Pseudonocardiales</taxon>
        <taxon>Pseudonocardiaceae</taxon>
    </lineage>
</organism>
<sequence length="359" mass="36124">MPSLAGFHLGGDGRLYAAGPSTLGRAGAAVIGAPGGGVATVRRSDGLVAVFTVGTHGGLVAGFTSAAGSGLSFVWHPQGGVAPPGGRIAAVEGLTGTHVFLTGVNGAVYHAMYSRSGALGLPLAPVTPTGSVPQTTSLAAFAVGDRFGVVFVGGDRAVRVAVGRIGSGPAGPIPIWTTTAATQPNVAPLGSPVAAASGTGGAATFFTGVDGRVWRIPVAGVTPQQPVALSGPGTVPVGAQLAATMAPTGEFVVTYAGADGAIRAATDAFTPLPDPWVIAPPGAHAPGGPLGLTYGGDDYLYLGWCGLDRWFWLIWWWLHRRFPPPPPPPPDPYHDLFGIPSVLPMRTNFAVGVTLTQPQ</sequence>
<proteinExistence type="predicted"/>